<feature type="compositionally biased region" description="Low complexity" evidence="9">
    <location>
        <begin position="11"/>
        <end position="26"/>
    </location>
</feature>
<dbReference type="PROSITE" id="PS00705">
    <property type="entry name" value="PROK_CO2_ANHYDRASE_2"/>
    <property type="match status" value="1"/>
</dbReference>
<evidence type="ECO:0000256" key="2">
    <source>
        <dbReference type="ARBA" id="ARBA00006217"/>
    </source>
</evidence>
<comment type="catalytic activity">
    <reaction evidence="7">
        <text>hydrogencarbonate + H(+) = CO2 + H2O</text>
        <dbReference type="Rhea" id="RHEA:10748"/>
        <dbReference type="ChEBI" id="CHEBI:15377"/>
        <dbReference type="ChEBI" id="CHEBI:15378"/>
        <dbReference type="ChEBI" id="CHEBI:16526"/>
        <dbReference type="ChEBI" id="CHEBI:17544"/>
        <dbReference type="EC" id="4.2.1.1"/>
    </reaction>
</comment>
<evidence type="ECO:0000256" key="8">
    <source>
        <dbReference type="PIRSR" id="PIRSR601765-1"/>
    </source>
</evidence>
<evidence type="ECO:0000256" key="7">
    <source>
        <dbReference type="ARBA" id="ARBA00048348"/>
    </source>
</evidence>
<dbReference type="SMART" id="SM00947">
    <property type="entry name" value="Pro_CA"/>
    <property type="match status" value="1"/>
</dbReference>
<keyword evidence="5 8" id="KW-0862">Zinc</keyword>
<evidence type="ECO:0000256" key="1">
    <source>
        <dbReference type="ARBA" id="ARBA00002904"/>
    </source>
</evidence>
<dbReference type="EC" id="4.2.1.1" evidence="3"/>
<evidence type="ECO:0000256" key="10">
    <source>
        <dbReference type="SAM" id="Phobius"/>
    </source>
</evidence>
<feature type="compositionally biased region" description="Low complexity" evidence="9">
    <location>
        <begin position="37"/>
        <end position="49"/>
    </location>
</feature>
<dbReference type="Pfam" id="PF00484">
    <property type="entry name" value="Pro_CA"/>
    <property type="match status" value="1"/>
</dbReference>
<keyword evidence="10" id="KW-0472">Membrane</keyword>
<keyword evidence="8" id="KW-0479">Metal-binding</keyword>
<dbReference type="Gene3D" id="3.40.1050.10">
    <property type="entry name" value="Carbonic anhydrase"/>
    <property type="match status" value="1"/>
</dbReference>
<feature type="binding site" evidence="8">
    <location>
        <position position="164"/>
    </location>
    <ligand>
        <name>Zn(2+)</name>
        <dbReference type="ChEBI" id="CHEBI:29105"/>
    </ligand>
</feature>
<evidence type="ECO:0000256" key="9">
    <source>
        <dbReference type="SAM" id="MobiDB-lite"/>
    </source>
</evidence>
<dbReference type="SUPFAM" id="SSF53056">
    <property type="entry name" value="beta-carbonic anhydrase, cab"/>
    <property type="match status" value="1"/>
</dbReference>
<dbReference type="PROSITE" id="PS00704">
    <property type="entry name" value="PROK_CO2_ANHYDRASE_1"/>
    <property type="match status" value="1"/>
</dbReference>
<dbReference type="GO" id="GO:0015976">
    <property type="term" value="P:carbon utilization"/>
    <property type="evidence" value="ECO:0007669"/>
    <property type="project" value="InterPro"/>
</dbReference>
<dbReference type="CDD" id="cd00884">
    <property type="entry name" value="beta_CA_cladeB"/>
    <property type="match status" value="1"/>
</dbReference>
<dbReference type="EMBL" id="LR031877">
    <property type="protein sequence ID" value="VDD47607.1"/>
    <property type="molecule type" value="Genomic_DNA"/>
</dbReference>
<evidence type="ECO:0000256" key="6">
    <source>
        <dbReference type="ARBA" id="ARBA00023239"/>
    </source>
</evidence>
<evidence type="ECO:0000313" key="11">
    <source>
        <dbReference type="EMBL" id="VDD47607.1"/>
    </source>
</evidence>
<comment type="cofactor">
    <cofactor evidence="8">
        <name>Zn(2+)</name>
        <dbReference type="ChEBI" id="CHEBI:29105"/>
    </cofactor>
    <text evidence="8">Binds 1 zinc ion per subunit.</text>
</comment>
<dbReference type="InterPro" id="IPR045066">
    <property type="entry name" value="Beta_CA_cladeB"/>
</dbReference>
<dbReference type="InterPro" id="IPR001765">
    <property type="entry name" value="Carbonic_anhydrase"/>
</dbReference>
<comment type="similarity">
    <text evidence="2">Belongs to the beta-class carbonic anhydrase family.</text>
</comment>
<organism evidence="11">
    <name type="scientific">Brassica oleracea</name>
    <name type="common">Wild cabbage</name>
    <dbReference type="NCBI Taxonomy" id="3712"/>
    <lineage>
        <taxon>Eukaryota</taxon>
        <taxon>Viridiplantae</taxon>
        <taxon>Streptophyta</taxon>
        <taxon>Embryophyta</taxon>
        <taxon>Tracheophyta</taxon>
        <taxon>Spermatophyta</taxon>
        <taxon>Magnoliopsida</taxon>
        <taxon>eudicotyledons</taxon>
        <taxon>Gunneridae</taxon>
        <taxon>Pentapetalae</taxon>
        <taxon>rosids</taxon>
        <taxon>malvids</taxon>
        <taxon>Brassicales</taxon>
        <taxon>Brassicaceae</taxon>
        <taxon>Brassiceae</taxon>
        <taxon>Brassica</taxon>
    </lineage>
</organism>
<gene>
    <name evidence="11" type="ORF">BOLC5T35154H</name>
</gene>
<protein>
    <recommendedName>
        <fullName evidence="3">carbonic anhydrase</fullName>
        <ecNumber evidence="3">4.2.1.1</ecNumber>
    </recommendedName>
</protein>
<sequence length="388" mass="42496">MATAPLSGFFLTSLSPSQPSLQKQTLRSSPTVACLPSSSSSSSSSSSRSVPTLIRNEPVFAAPAPIITPYWSEEMGSEAYEEAIEALKKLIIEKEELKTVAAAKVEQATAALQTGTSSDKKAFDPVENIKQGFITFKKEKYETNPALYGELAKGQSPKYMVFACSDSRVCPSHVLNFQPGEAFVVRNIANMVPPFDKVKYGGVGAAIEYAVLHLKVENIVVIGHSACGGIKGLMSFPLDGNNSTDFIEDWVKICLPAKSKVISELGDSAFEDQCGRCEREAVNVSLANLLTYPFVREGLVKGTLALKGVSFFFGELCLYHVYRVGCIYGLILFSMLFDRLKMWLPYYIGSCRNSFKPLSRSHFNSATPTCCFYVPHQKTLGILFNNQT</sequence>
<keyword evidence="10" id="KW-1133">Transmembrane helix</keyword>
<feature type="transmembrane region" description="Helical" evidence="10">
    <location>
        <begin position="319"/>
        <end position="337"/>
    </location>
</feature>
<evidence type="ECO:0000256" key="4">
    <source>
        <dbReference type="ARBA" id="ARBA00022799"/>
    </source>
</evidence>
<reference evidence="11" key="1">
    <citation type="submission" date="2018-11" db="EMBL/GenBank/DDBJ databases">
        <authorList>
            <consortium name="Genoscope - CEA"/>
            <person name="William W."/>
        </authorList>
    </citation>
    <scope>NUCLEOTIDE SEQUENCE</scope>
</reference>
<keyword evidence="4" id="KW-0702">S-nitrosylation</keyword>
<feature type="region of interest" description="Disordered" evidence="9">
    <location>
        <begin position="1"/>
        <end position="50"/>
    </location>
</feature>
<name>A0A3P6ERM1_BRAOL</name>
<dbReference type="PANTHER" id="PTHR11002:SF46">
    <property type="entry name" value="BETA CARBONIC ANHYDRASE 1, CHLOROPLASTIC"/>
    <property type="match status" value="1"/>
</dbReference>
<evidence type="ECO:0000256" key="3">
    <source>
        <dbReference type="ARBA" id="ARBA00012925"/>
    </source>
</evidence>
<dbReference type="InterPro" id="IPR036874">
    <property type="entry name" value="Carbonic_anhydrase_sf"/>
</dbReference>
<dbReference type="AlphaFoldDB" id="A0A3P6ERM1"/>
<dbReference type="FunFam" id="3.40.1050.10:FF:000003">
    <property type="entry name" value="Carbonic anhydrase"/>
    <property type="match status" value="1"/>
</dbReference>
<dbReference type="GO" id="GO:0004089">
    <property type="term" value="F:carbonate dehydratase activity"/>
    <property type="evidence" value="ECO:0007669"/>
    <property type="project" value="UniProtKB-EC"/>
</dbReference>
<proteinExistence type="inferred from homology"/>
<keyword evidence="6" id="KW-0456">Lyase</keyword>
<feature type="binding site" evidence="8">
    <location>
        <position position="224"/>
    </location>
    <ligand>
        <name>Zn(2+)</name>
        <dbReference type="ChEBI" id="CHEBI:29105"/>
    </ligand>
</feature>
<comment type="function">
    <text evidence="1">Reversible hydration of carbon dioxide.</text>
</comment>
<evidence type="ECO:0000256" key="5">
    <source>
        <dbReference type="ARBA" id="ARBA00022833"/>
    </source>
</evidence>
<feature type="binding site" evidence="8">
    <location>
        <position position="227"/>
    </location>
    <ligand>
        <name>Zn(2+)</name>
        <dbReference type="ChEBI" id="CHEBI:29105"/>
    </ligand>
</feature>
<feature type="binding site" evidence="8">
    <location>
        <position position="166"/>
    </location>
    <ligand>
        <name>Zn(2+)</name>
        <dbReference type="ChEBI" id="CHEBI:29105"/>
    </ligand>
</feature>
<dbReference type="InterPro" id="IPR015892">
    <property type="entry name" value="Carbonic_anhydrase_CS"/>
</dbReference>
<accession>A0A3P6ERM1</accession>
<dbReference type="PANTHER" id="PTHR11002">
    <property type="entry name" value="CARBONIC ANHYDRASE"/>
    <property type="match status" value="1"/>
</dbReference>
<keyword evidence="10" id="KW-0812">Transmembrane</keyword>
<dbReference type="GO" id="GO:0008270">
    <property type="term" value="F:zinc ion binding"/>
    <property type="evidence" value="ECO:0007669"/>
    <property type="project" value="InterPro"/>
</dbReference>